<sequence length="122" mass="13308">MEAEVNPNLLGGRVENHLGKTSLSSPDRDLNFNFPVLGSRAQHETSALANYATEAGRLRGDCTNCVDEGSGVAARWTMPLLKLGEKRYYLGIFFKVSRPNNFLCGRFSEEPGSNPSGHTAGY</sequence>
<dbReference type="AlphaFoldDB" id="A0A7R9J0T6"/>
<proteinExistence type="predicted"/>
<organism evidence="1">
    <name type="scientific">Timema californicum</name>
    <name type="common">California timema</name>
    <name type="synonym">Walking stick</name>
    <dbReference type="NCBI Taxonomy" id="61474"/>
    <lineage>
        <taxon>Eukaryota</taxon>
        <taxon>Metazoa</taxon>
        <taxon>Ecdysozoa</taxon>
        <taxon>Arthropoda</taxon>
        <taxon>Hexapoda</taxon>
        <taxon>Insecta</taxon>
        <taxon>Pterygota</taxon>
        <taxon>Neoptera</taxon>
        <taxon>Polyneoptera</taxon>
        <taxon>Phasmatodea</taxon>
        <taxon>Timematodea</taxon>
        <taxon>Timematoidea</taxon>
        <taxon>Timematidae</taxon>
        <taxon>Timema</taxon>
    </lineage>
</organism>
<evidence type="ECO:0000313" key="1">
    <source>
        <dbReference type="EMBL" id="CAD7570465.1"/>
    </source>
</evidence>
<name>A0A7R9J0T6_TIMCA</name>
<accession>A0A7R9J0T6</accession>
<dbReference type="EMBL" id="OE180072">
    <property type="protein sequence ID" value="CAD7570465.1"/>
    <property type="molecule type" value="Genomic_DNA"/>
</dbReference>
<gene>
    <name evidence="1" type="ORF">TCMB3V08_LOCUS3169</name>
</gene>
<protein>
    <submittedName>
        <fullName evidence="1">(California timema) hypothetical protein</fullName>
    </submittedName>
</protein>
<reference evidence="1" key="1">
    <citation type="submission" date="2020-11" db="EMBL/GenBank/DDBJ databases">
        <authorList>
            <person name="Tran Van P."/>
        </authorList>
    </citation>
    <scope>NUCLEOTIDE SEQUENCE</scope>
</reference>